<evidence type="ECO:0000256" key="6">
    <source>
        <dbReference type="PIRSR" id="PIRSR028757-1"/>
    </source>
</evidence>
<accession>A0A939GN97</accession>
<dbReference type="InterPro" id="IPR029062">
    <property type="entry name" value="Class_I_gatase-like"/>
</dbReference>
<organism evidence="9 10">
    <name type="scientific">Fibrella rubiginis</name>
    <dbReference type="NCBI Taxonomy" id="2817060"/>
    <lineage>
        <taxon>Bacteria</taxon>
        <taxon>Pseudomonadati</taxon>
        <taxon>Bacteroidota</taxon>
        <taxon>Cytophagia</taxon>
        <taxon>Cytophagales</taxon>
        <taxon>Spirosomataceae</taxon>
        <taxon>Fibrella</taxon>
    </lineage>
</organism>
<comment type="caution">
    <text evidence="9">The sequence shown here is derived from an EMBL/GenBank/DDBJ whole genome shotgun (WGS) entry which is preliminary data.</text>
</comment>
<dbReference type="CDD" id="cd07025">
    <property type="entry name" value="Peptidase_S66"/>
    <property type="match status" value="1"/>
</dbReference>
<evidence type="ECO:0000256" key="1">
    <source>
        <dbReference type="ARBA" id="ARBA00010233"/>
    </source>
</evidence>
<dbReference type="PANTHER" id="PTHR30237">
    <property type="entry name" value="MURAMOYLTETRAPEPTIDE CARBOXYPEPTIDASE"/>
    <property type="match status" value="1"/>
</dbReference>
<keyword evidence="4" id="KW-0378">Hydrolase</keyword>
<dbReference type="PANTHER" id="PTHR30237:SF2">
    <property type="entry name" value="MUREIN TETRAPEPTIDE CARBOXYPEPTIDASE"/>
    <property type="match status" value="1"/>
</dbReference>
<dbReference type="Proteomes" id="UP000664034">
    <property type="component" value="Unassembled WGS sequence"/>
</dbReference>
<reference evidence="9" key="1">
    <citation type="submission" date="2021-03" db="EMBL/GenBank/DDBJ databases">
        <title>Fibrella sp. HMF5335 genome sequencing and assembly.</title>
        <authorList>
            <person name="Kang H."/>
            <person name="Kim H."/>
            <person name="Bae S."/>
            <person name="Joh K."/>
        </authorList>
    </citation>
    <scope>NUCLEOTIDE SEQUENCE</scope>
    <source>
        <strain evidence="9">HMF5335</strain>
    </source>
</reference>
<evidence type="ECO:0000256" key="2">
    <source>
        <dbReference type="ARBA" id="ARBA00022645"/>
    </source>
</evidence>
<name>A0A939GN97_9BACT</name>
<dbReference type="Gene3D" id="3.50.30.60">
    <property type="entry name" value="LD-carboxypeptidase A C-terminal domain-like"/>
    <property type="match status" value="1"/>
</dbReference>
<dbReference type="InterPro" id="IPR027478">
    <property type="entry name" value="LdcA_N"/>
</dbReference>
<feature type="domain" description="LD-carboxypeptidase C-terminal" evidence="8">
    <location>
        <begin position="210"/>
        <end position="327"/>
    </location>
</feature>
<dbReference type="GO" id="GO:0008236">
    <property type="term" value="F:serine-type peptidase activity"/>
    <property type="evidence" value="ECO:0007669"/>
    <property type="project" value="UniProtKB-KW"/>
</dbReference>
<dbReference type="GO" id="GO:0006508">
    <property type="term" value="P:proteolysis"/>
    <property type="evidence" value="ECO:0007669"/>
    <property type="project" value="UniProtKB-KW"/>
</dbReference>
<dbReference type="AlphaFoldDB" id="A0A939GN97"/>
<dbReference type="InterPro" id="IPR040921">
    <property type="entry name" value="Peptidase_S66C"/>
</dbReference>
<feature type="active site" description="Charge relay system" evidence="6">
    <location>
        <position position="312"/>
    </location>
</feature>
<evidence type="ECO:0000256" key="5">
    <source>
        <dbReference type="ARBA" id="ARBA00022825"/>
    </source>
</evidence>
<evidence type="ECO:0000313" key="9">
    <source>
        <dbReference type="EMBL" id="MBO0939572.1"/>
    </source>
</evidence>
<keyword evidence="2" id="KW-0121">Carboxypeptidase</keyword>
<gene>
    <name evidence="9" type="ORF">J2I47_23685</name>
</gene>
<dbReference type="Pfam" id="PF17676">
    <property type="entry name" value="Peptidase_S66C"/>
    <property type="match status" value="1"/>
</dbReference>
<feature type="domain" description="LD-carboxypeptidase N-terminal" evidence="7">
    <location>
        <begin position="40"/>
        <end position="157"/>
    </location>
</feature>
<keyword evidence="10" id="KW-1185">Reference proteome</keyword>
<proteinExistence type="inferred from homology"/>
<evidence type="ECO:0000313" key="10">
    <source>
        <dbReference type="Proteomes" id="UP000664034"/>
    </source>
</evidence>
<evidence type="ECO:0000259" key="8">
    <source>
        <dbReference type="Pfam" id="PF17676"/>
    </source>
</evidence>
<dbReference type="Gene3D" id="3.40.50.10740">
    <property type="entry name" value="Class I glutamine amidotransferase-like"/>
    <property type="match status" value="1"/>
</dbReference>
<keyword evidence="3" id="KW-0645">Protease</keyword>
<dbReference type="InterPro" id="IPR040449">
    <property type="entry name" value="Peptidase_S66_N"/>
</dbReference>
<evidence type="ECO:0000256" key="3">
    <source>
        <dbReference type="ARBA" id="ARBA00022670"/>
    </source>
</evidence>
<dbReference type="Pfam" id="PF02016">
    <property type="entry name" value="Peptidase_S66"/>
    <property type="match status" value="1"/>
</dbReference>
<feature type="active site" description="Nucleophile" evidence="6">
    <location>
        <position position="137"/>
    </location>
</feature>
<keyword evidence="5" id="KW-0720">Serine protease</keyword>
<evidence type="ECO:0000259" key="7">
    <source>
        <dbReference type="Pfam" id="PF02016"/>
    </source>
</evidence>
<dbReference type="PIRSF" id="PIRSF028757">
    <property type="entry name" value="LD-carboxypeptidase"/>
    <property type="match status" value="1"/>
</dbReference>
<comment type="similarity">
    <text evidence="1">Belongs to the peptidase S66 family.</text>
</comment>
<sequence length="342" mass="37156">MLSRRSLLKTALLAPIVPQTGFTEVPALVKPPRLKTGDTVGLFCPAAPAYSREAVQITIESLQALGLKTKLSTHFYDRYGYLGGRDEDRAADLNALFADRSVQAVMAMHGGWGCARILPLLDYEQMRRTPKIIIGYSDITALLLGINAKTGLVTMHGPEGAATWNSFTVNWLKRVLMDGEAVTLQNPTTKGDTLAQTTDRITTLQPGTARGRLVGGNLTVLSHLVGTPYLPDFRGAILFLEDVHEDVYRMDRMLAQLKLAGLLSQISGFVFGKCTRCEPDSGGYGSLTLEEILDTYIKPLNVPAYSGAMIGHIVDKFTVPVGLPAEIDASRGTLRLLEPAVR</sequence>
<dbReference type="GO" id="GO:0004180">
    <property type="term" value="F:carboxypeptidase activity"/>
    <property type="evidence" value="ECO:0007669"/>
    <property type="project" value="UniProtKB-KW"/>
</dbReference>
<feature type="active site" description="Charge relay system" evidence="6">
    <location>
        <position position="241"/>
    </location>
</feature>
<dbReference type="InterPro" id="IPR003507">
    <property type="entry name" value="S66_fam"/>
</dbReference>
<evidence type="ECO:0000256" key="4">
    <source>
        <dbReference type="ARBA" id="ARBA00022801"/>
    </source>
</evidence>
<protein>
    <submittedName>
        <fullName evidence="9">LD-carboxypeptidase</fullName>
    </submittedName>
</protein>
<dbReference type="SUPFAM" id="SSF141986">
    <property type="entry name" value="LD-carboxypeptidase A C-terminal domain-like"/>
    <property type="match status" value="1"/>
</dbReference>
<dbReference type="InterPro" id="IPR027461">
    <property type="entry name" value="Carboxypeptidase_A_C_sf"/>
</dbReference>
<dbReference type="EMBL" id="JAFMYV010000015">
    <property type="protein sequence ID" value="MBO0939572.1"/>
    <property type="molecule type" value="Genomic_DNA"/>
</dbReference>
<dbReference type="RefSeq" id="WP_207367097.1">
    <property type="nucleotide sequence ID" value="NZ_JAFMYV010000015.1"/>
</dbReference>
<dbReference type="SUPFAM" id="SSF52317">
    <property type="entry name" value="Class I glutamine amidotransferase-like"/>
    <property type="match status" value="1"/>
</dbReference>